<sequence length="214" mass="25008">MPELNANIPPIECYVRGNFLRDQEDSHDQYFPCVIFGVSSVKGRSPLFHFLMEDGGLWWRMPINAFCTKPGVPEEPIYNLVLWNSFSPYVSVTKFQNLTNMRMSYLNREKENVPGKYLFTLDWHNPESNILDDGYSENPGQHKCGHVIQRDDGNFAIQPNNRVKLYEPSFVTKKSLLLHRLVNTNKWDVESYDKWVLEDSNAYNYDIFEKGVDN</sequence>
<reference evidence="1 2" key="1">
    <citation type="submission" date="2015-09" db="EMBL/GenBank/DDBJ databases">
        <title>Aphanizomenon flos-aquae WA102.</title>
        <authorList>
            <person name="Driscoll C."/>
        </authorList>
    </citation>
    <scope>NUCLEOTIDE SEQUENCE [LARGE SCALE GENOMIC DNA]</scope>
    <source>
        <strain evidence="1">WA102</strain>
    </source>
</reference>
<accession>A0A1B7X8I4</accession>
<organism evidence="1 2">
    <name type="scientific">Aphanizomenon flos-aquae WA102</name>
    <dbReference type="NCBI Taxonomy" id="1710896"/>
    <lineage>
        <taxon>Bacteria</taxon>
        <taxon>Bacillati</taxon>
        <taxon>Cyanobacteriota</taxon>
        <taxon>Cyanophyceae</taxon>
        <taxon>Nostocales</taxon>
        <taxon>Aphanizomenonaceae</taxon>
        <taxon>Aphanizomenon</taxon>
    </lineage>
</organism>
<gene>
    <name evidence="1" type="ORF">AN484_01140</name>
</gene>
<dbReference type="EMBL" id="LJOW01000002">
    <property type="protein sequence ID" value="OBQ45600.1"/>
    <property type="molecule type" value="Genomic_DNA"/>
</dbReference>
<proteinExistence type="predicted"/>
<evidence type="ECO:0000313" key="2">
    <source>
        <dbReference type="Proteomes" id="UP000092093"/>
    </source>
</evidence>
<dbReference type="AlphaFoldDB" id="A0A1B7X8I4"/>
<comment type="caution">
    <text evidence="1">The sequence shown here is derived from an EMBL/GenBank/DDBJ whole genome shotgun (WGS) entry which is preliminary data.</text>
</comment>
<name>A0A1B7X8I4_APHFL</name>
<evidence type="ECO:0000313" key="1">
    <source>
        <dbReference type="EMBL" id="OBQ45600.1"/>
    </source>
</evidence>
<dbReference type="Proteomes" id="UP000092093">
    <property type="component" value="Unassembled WGS sequence"/>
</dbReference>
<protein>
    <submittedName>
        <fullName evidence="1">Uncharacterized protein</fullName>
    </submittedName>
</protein>